<organism evidence="2 3">
    <name type="scientific">Ambispora gerdemannii</name>
    <dbReference type="NCBI Taxonomy" id="144530"/>
    <lineage>
        <taxon>Eukaryota</taxon>
        <taxon>Fungi</taxon>
        <taxon>Fungi incertae sedis</taxon>
        <taxon>Mucoromycota</taxon>
        <taxon>Glomeromycotina</taxon>
        <taxon>Glomeromycetes</taxon>
        <taxon>Archaeosporales</taxon>
        <taxon>Ambisporaceae</taxon>
        <taxon>Ambispora</taxon>
    </lineage>
</organism>
<dbReference type="Proteomes" id="UP000789831">
    <property type="component" value="Unassembled WGS sequence"/>
</dbReference>
<keyword evidence="1" id="KW-0732">Signal</keyword>
<feature type="chain" id="PRO_5040397401" evidence="1">
    <location>
        <begin position="24"/>
        <end position="186"/>
    </location>
</feature>
<reference evidence="2" key="1">
    <citation type="submission" date="2021-06" db="EMBL/GenBank/DDBJ databases">
        <authorList>
            <person name="Kallberg Y."/>
            <person name="Tangrot J."/>
            <person name="Rosling A."/>
        </authorList>
    </citation>
    <scope>NUCLEOTIDE SEQUENCE</scope>
    <source>
        <strain evidence="2">MT106</strain>
    </source>
</reference>
<keyword evidence="3" id="KW-1185">Reference proteome</keyword>
<name>A0A9N9BAQ6_9GLOM</name>
<protein>
    <submittedName>
        <fullName evidence="2">7203_t:CDS:1</fullName>
    </submittedName>
</protein>
<feature type="signal peptide" evidence="1">
    <location>
        <begin position="1"/>
        <end position="23"/>
    </location>
</feature>
<comment type="caution">
    <text evidence="2">The sequence shown here is derived from an EMBL/GenBank/DDBJ whole genome shotgun (WGS) entry which is preliminary data.</text>
</comment>
<evidence type="ECO:0000313" key="3">
    <source>
        <dbReference type="Proteomes" id="UP000789831"/>
    </source>
</evidence>
<accession>A0A9N9BAQ6</accession>
<gene>
    <name evidence="2" type="ORF">AGERDE_LOCUS7170</name>
</gene>
<dbReference type="EMBL" id="CAJVPL010001252">
    <property type="protein sequence ID" value="CAG8561424.1"/>
    <property type="molecule type" value="Genomic_DNA"/>
</dbReference>
<proteinExistence type="predicted"/>
<dbReference type="AlphaFoldDB" id="A0A9N9BAQ6"/>
<evidence type="ECO:0000313" key="2">
    <source>
        <dbReference type="EMBL" id="CAG8561424.1"/>
    </source>
</evidence>
<dbReference type="OrthoDB" id="10647657at2759"/>
<sequence length="186" mass="22306">MKYFLTLVFISFFIEVFVDNATSLPTLSKFENETKSVDTQMKNQTELPSSYPDYSGNTIQYTDVDLDNALTDPELDNAFADLEPDDAFTDLEPDNALQYTDLDLVQYADIDPDEFENEVAELLPEDHEIELEESRIGDDRRGAYRRRYDDDDRYYRRRRYDRYERRGYRRGDRYRYRRRGYGRILN</sequence>
<evidence type="ECO:0000256" key="1">
    <source>
        <dbReference type="SAM" id="SignalP"/>
    </source>
</evidence>